<keyword evidence="4" id="KW-1185">Reference proteome</keyword>
<dbReference type="RefSeq" id="WP_188460839.1">
    <property type="nucleotide sequence ID" value="NZ_BAABHU010000003.1"/>
</dbReference>
<proteinExistence type="predicted"/>
<dbReference type="PANTHER" id="PTHR30523:SF6">
    <property type="entry name" value="PHOSPHOENOLPYRUVATE CARBOXYLASE"/>
    <property type="match status" value="1"/>
</dbReference>
<sequence>MKKLNYQEEVATRFTVYNSLFLDLPYDHIYRTGTMLPILQQLSHSGYEEGKEPAEIIQQFKKEILGAKQESDLHKLLFQLIQYIERQVLLFDSIEDAAFEKIFNMQGKGSVKELIGRVRHANKMEQLKEKLSTFSVRIVLTAHPTQFYPGNVLAINNDLEAAVRAGDLNTINSLLQQLGKTPFINREKPSPYDEAVSLCWYLENVFYKSIPAILYDLISELDEPWEEWVNPDLLNVGFWPGGDRDGNPFVTHDITLKVADRLRETILKCYYRDIRAIKRRLTFKGVENQLQEAESKIYHALYGDKSKGYKSPDELLTTLFAALDYLRKEHMGLFSELLEKFILKVKVFGFHFSIMDIRQDSRKHDTLWEEIVGKMDDKSTISQYEKMKETDKINFLLNLKELPGEVNDYEEFHQEMLKSFDALEEVKKRNGDRACHRYIISNCQSALHVMEVFQLARLKMSEQSYGNLDVVPLFETIDDLANASDIMRQLYEIPAYREHVKQCDNKQTIMVGFSDGTKDGGYLRANWSIFQAKEALTKISREYGIKVIFFDGRGGPPARGGGNMHDFYASLGSNIEDQEVQVTIQGQTISSNYGKTGSCRYNLEQLLSAGLENHLFADENRVLTDKERGLLDDLAEVSYQLYKDFKSHPKFTKYLAEVTPLKYFGDTNIGSRPTSRGKKGELKFEDLRAIPFVGAWSQMKQNIPGFYGVGTALQSIKEEGKSTELNQLYKDSLFFRTLLGNSMQSIAKSFYPATAYLGKDEEYGEFWHLMKNEFDLSKSELDEISGKKGLLHEAPVSQASIAIRERIVLPLITIQQYAIQKLREGVDDEEVFKKLVLRAMFGIVNAARNAA</sequence>
<dbReference type="Proteomes" id="UP000636010">
    <property type="component" value="Unassembled WGS sequence"/>
</dbReference>
<organism evidence="3 4">
    <name type="scientific">Marivirga lumbricoides</name>
    <dbReference type="NCBI Taxonomy" id="1046115"/>
    <lineage>
        <taxon>Bacteria</taxon>
        <taxon>Pseudomonadati</taxon>
        <taxon>Bacteroidota</taxon>
        <taxon>Cytophagia</taxon>
        <taxon>Cytophagales</taxon>
        <taxon>Marivirgaceae</taxon>
        <taxon>Marivirga</taxon>
    </lineage>
</organism>
<gene>
    <name evidence="3" type="primary">ppc</name>
    <name evidence="3" type="ORF">GCM10011506_09970</name>
</gene>
<dbReference type="EMBL" id="BMEC01000003">
    <property type="protein sequence ID" value="GGC26555.1"/>
    <property type="molecule type" value="Genomic_DNA"/>
</dbReference>
<comment type="caution">
    <text evidence="3">The sequence shown here is derived from an EMBL/GenBank/DDBJ whole genome shotgun (WGS) entry which is preliminary data.</text>
</comment>
<dbReference type="SUPFAM" id="SSF51621">
    <property type="entry name" value="Phosphoenolpyruvate/pyruvate domain"/>
    <property type="match status" value="1"/>
</dbReference>
<evidence type="ECO:0000313" key="3">
    <source>
        <dbReference type="EMBL" id="GGC26555.1"/>
    </source>
</evidence>
<comment type="function">
    <text evidence="1">Forms oxaloacetate, a four-carbon dicarboxylic acid source for the tricarboxylic acid cycle.</text>
</comment>
<protein>
    <recommendedName>
        <fullName evidence="2">Phosphoenolpyruvate carboxylase</fullName>
    </recommendedName>
</protein>
<accession>A0ABQ1LNR7</accession>
<dbReference type="Pfam" id="PF00311">
    <property type="entry name" value="PEPcase"/>
    <property type="match status" value="1"/>
</dbReference>
<dbReference type="InterPro" id="IPR021135">
    <property type="entry name" value="PEP_COase"/>
</dbReference>
<dbReference type="PRINTS" id="PR00150">
    <property type="entry name" value="PEPCARBXLASE"/>
</dbReference>
<name>A0ABQ1LNR7_9BACT</name>
<dbReference type="PANTHER" id="PTHR30523">
    <property type="entry name" value="PHOSPHOENOLPYRUVATE CARBOXYLASE"/>
    <property type="match status" value="1"/>
</dbReference>
<evidence type="ECO:0000313" key="4">
    <source>
        <dbReference type="Proteomes" id="UP000636010"/>
    </source>
</evidence>
<reference evidence="4" key="1">
    <citation type="journal article" date="2019" name="Int. J. Syst. Evol. Microbiol.">
        <title>The Global Catalogue of Microorganisms (GCM) 10K type strain sequencing project: providing services to taxonomists for standard genome sequencing and annotation.</title>
        <authorList>
            <consortium name="The Broad Institute Genomics Platform"/>
            <consortium name="The Broad Institute Genome Sequencing Center for Infectious Disease"/>
            <person name="Wu L."/>
            <person name="Ma J."/>
        </authorList>
    </citation>
    <scope>NUCLEOTIDE SEQUENCE [LARGE SCALE GENOMIC DNA]</scope>
    <source>
        <strain evidence="4">CGMCC 1.10832</strain>
    </source>
</reference>
<evidence type="ECO:0000256" key="2">
    <source>
        <dbReference type="ARBA" id="ARBA00022419"/>
    </source>
</evidence>
<evidence type="ECO:0000256" key="1">
    <source>
        <dbReference type="ARBA" id="ARBA00003670"/>
    </source>
</evidence>
<dbReference type="InterPro" id="IPR015813">
    <property type="entry name" value="Pyrv/PenolPyrv_kinase-like_dom"/>
</dbReference>